<dbReference type="AlphaFoldDB" id="A0A6J3FTX8"/>
<protein>
    <submittedName>
        <fullName evidence="4">Uncharacterized protein LOC116533565</fullName>
    </submittedName>
</protein>
<keyword evidence="2" id="KW-0812">Transmembrane</keyword>
<feature type="compositionally biased region" description="Low complexity" evidence="1">
    <location>
        <begin position="1"/>
        <end position="17"/>
    </location>
</feature>
<dbReference type="RefSeq" id="XP_032109228.1">
    <property type="nucleotide sequence ID" value="XM_032253337.1"/>
</dbReference>
<reference evidence="4" key="1">
    <citation type="submission" date="2025-08" db="UniProtKB">
        <authorList>
            <consortium name="RefSeq"/>
        </authorList>
    </citation>
    <scope>IDENTIFICATION</scope>
    <source>
        <tissue evidence="4">Blood</tissue>
    </source>
</reference>
<feature type="transmembrane region" description="Helical" evidence="2">
    <location>
        <begin position="46"/>
        <end position="67"/>
    </location>
</feature>
<sequence>LTRLCSSSAHSSTSEHSLVGSHTNKDLNYPNYTSQKSQCVISKTLYLHYFFLFSHLQVCFSMGHITLAKKLARKALLLLKRNFPQTWFGVLFQIFLEKYWHSCSPSQPPNNPSERLSLPMWTSLSSPRPWATRRSGCTMSKWPFKKAVYVGSPGRDCWPQLSSCRPLLTPSSALATLTSPSSWLMGLRADESRAFKEYMFTARPHTVLLNLLRFSSS</sequence>
<evidence type="ECO:0000256" key="1">
    <source>
        <dbReference type="SAM" id="MobiDB-lite"/>
    </source>
</evidence>
<dbReference type="GeneID" id="116533565"/>
<evidence type="ECO:0000256" key="2">
    <source>
        <dbReference type="SAM" id="Phobius"/>
    </source>
</evidence>
<accession>A0A6J3FTX8</accession>
<dbReference type="Proteomes" id="UP000504640">
    <property type="component" value="Unplaced"/>
</dbReference>
<feature type="non-terminal residue" evidence="4">
    <location>
        <position position="1"/>
    </location>
</feature>
<evidence type="ECO:0000313" key="4">
    <source>
        <dbReference type="RefSeq" id="XP_032109228.1"/>
    </source>
</evidence>
<proteinExistence type="predicted"/>
<keyword evidence="3" id="KW-1185">Reference proteome</keyword>
<gene>
    <name evidence="4" type="primary">LOC116533565</name>
</gene>
<keyword evidence="2" id="KW-0472">Membrane</keyword>
<keyword evidence="2" id="KW-1133">Transmembrane helix</keyword>
<feature type="region of interest" description="Disordered" evidence="1">
    <location>
        <begin position="1"/>
        <end position="21"/>
    </location>
</feature>
<evidence type="ECO:0000313" key="3">
    <source>
        <dbReference type="Proteomes" id="UP000504640"/>
    </source>
</evidence>
<name>A0A6J3FTX8_SAPAP</name>
<organism evidence="3 4">
    <name type="scientific">Sapajus apella</name>
    <name type="common">Brown-capped capuchin</name>
    <name type="synonym">Cebus apella</name>
    <dbReference type="NCBI Taxonomy" id="9515"/>
    <lineage>
        <taxon>Eukaryota</taxon>
        <taxon>Metazoa</taxon>
        <taxon>Chordata</taxon>
        <taxon>Craniata</taxon>
        <taxon>Vertebrata</taxon>
        <taxon>Euteleostomi</taxon>
        <taxon>Mammalia</taxon>
        <taxon>Eutheria</taxon>
        <taxon>Euarchontoglires</taxon>
        <taxon>Primates</taxon>
        <taxon>Haplorrhini</taxon>
        <taxon>Platyrrhini</taxon>
        <taxon>Cebidae</taxon>
        <taxon>Cebinae</taxon>
        <taxon>Sapajus</taxon>
    </lineage>
</organism>